<accession>A0AAN9E2L6</accession>
<comment type="caution">
    <text evidence="1">The sequence shown here is derived from an EMBL/GenBank/DDBJ whole genome shotgun (WGS) entry which is preliminary data.</text>
</comment>
<evidence type="ECO:0000313" key="1">
    <source>
        <dbReference type="EMBL" id="KAK7245308.1"/>
    </source>
</evidence>
<sequence>MGKKLILKSRRERLNTHTLSLSLHCLSSLSLFYKYIDRYTCYHNHHHQHNHHHHHHHPCLSFSITVILSS</sequence>
<reference evidence="1 2" key="1">
    <citation type="submission" date="2024-01" db="EMBL/GenBank/DDBJ databases">
        <title>The genomes of 5 underutilized Papilionoideae crops provide insights into root nodulation and disease resistanc.</title>
        <authorList>
            <person name="Yuan L."/>
        </authorList>
    </citation>
    <scope>NUCLEOTIDE SEQUENCE [LARGE SCALE GENOMIC DNA]</scope>
    <source>
        <strain evidence="1">ZHUSHIDOU_FW_LH</strain>
        <tissue evidence="1">Leaf</tissue>
    </source>
</reference>
<dbReference type="Proteomes" id="UP001372338">
    <property type="component" value="Unassembled WGS sequence"/>
</dbReference>
<organism evidence="1 2">
    <name type="scientific">Crotalaria pallida</name>
    <name type="common">Smooth rattlebox</name>
    <name type="synonym">Crotalaria striata</name>
    <dbReference type="NCBI Taxonomy" id="3830"/>
    <lineage>
        <taxon>Eukaryota</taxon>
        <taxon>Viridiplantae</taxon>
        <taxon>Streptophyta</taxon>
        <taxon>Embryophyta</taxon>
        <taxon>Tracheophyta</taxon>
        <taxon>Spermatophyta</taxon>
        <taxon>Magnoliopsida</taxon>
        <taxon>eudicotyledons</taxon>
        <taxon>Gunneridae</taxon>
        <taxon>Pentapetalae</taxon>
        <taxon>rosids</taxon>
        <taxon>fabids</taxon>
        <taxon>Fabales</taxon>
        <taxon>Fabaceae</taxon>
        <taxon>Papilionoideae</taxon>
        <taxon>50 kb inversion clade</taxon>
        <taxon>genistoids sensu lato</taxon>
        <taxon>core genistoids</taxon>
        <taxon>Crotalarieae</taxon>
        <taxon>Crotalaria</taxon>
    </lineage>
</organism>
<protein>
    <submittedName>
        <fullName evidence="1">Uncharacterized protein</fullName>
    </submittedName>
</protein>
<dbReference type="AlphaFoldDB" id="A0AAN9E2L6"/>
<proteinExistence type="predicted"/>
<name>A0AAN9E2L6_CROPI</name>
<keyword evidence="2" id="KW-1185">Reference proteome</keyword>
<dbReference type="EMBL" id="JAYWIO010000008">
    <property type="protein sequence ID" value="KAK7245308.1"/>
    <property type="molecule type" value="Genomic_DNA"/>
</dbReference>
<evidence type="ECO:0000313" key="2">
    <source>
        <dbReference type="Proteomes" id="UP001372338"/>
    </source>
</evidence>
<gene>
    <name evidence="1" type="ORF">RIF29_40147</name>
</gene>